<keyword evidence="2" id="KW-1185">Reference proteome</keyword>
<gene>
    <name evidence="1" type="ORF">LARSCL_LOCUS15043</name>
</gene>
<dbReference type="EMBL" id="CAXIEN010000222">
    <property type="protein sequence ID" value="CAL1287836.1"/>
    <property type="molecule type" value="Genomic_DNA"/>
</dbReference>
<comment type="caution">
    <text evidence="1">The sequence shown here is derived from an EMBL/GenBank/DDBJ whole genome shotgun (WGS) entry which is preliminary data.</text>
</comment>
<accession>A0AAV2AV03</accession>
<evidence type="ECO:0000313" key="1">
    <source>
        <dbReference type="EMBL" id="CAL1287836.1"/>
    </source>
</evidence>
<reference evidence="1 2" key="1">
    <citation type="submission" date="2024-04" db="EMBL/GenBank/DDBJ databases">
        <authorList>
            <person name="Rising A."/>
            <person name="Reimegard J."/>
            <person name="Sonavane S."/>
            <person name="Akerstrom W."/>
            <person name="Nylinder S."/>
            <person name="Hedman E."/>
            <person name="Kallberg Y."/>
        </authorList>
    </citation>
    <scope>NUCLEOTIDE SEQUENCE [LARGE SCALE GENOMIC DNA]</scope>
</reference>
<sequence>GLLYTKSYVVAQCFPVSVAQKSGERVTALVLLSVA</sequence>
<evidence type="ECO:0000313" key="2">
    <source>
        <dbReference type="Proteomes" id="UP001497382"/>
    </source>
</evidence>
<name>A0AAV2AV03_9ARAC</name>
<feature type="non-terminal residue" evidence="1">
    <location>
        <position position="1"/>
    </location>
</feature>
<dbReference type="Proteomes" id="UP001497382">
    <property type="component" value="Unassembled WGS sequence"/>
</dbReference>
<dbReference type="AlphaFoldDB" id="A0AAV2AV03"/>
<protein>
    <submittedName>
        <fullName evidence="1">Uncharacterized protein</fullName>
    </submittedName>
</protein>
<organism evidence="1 2">
    <name type="scientific">Larinioides sclopetarius</name>
    <dbReference type="NCBI Taxonomy" id="280406"/>
    <lineage>
        <taxon>Eukaryota</taxon>
        <taxon>Metazoa</taxon>
        <taxon>Ecdysozoa</taxon>
        <taxon>Arthropoda</taxon>
        <taxon>Chelicerata</taxon>
        <taxon>Arachnida</taxon>
        <taxon>Araneae</taxon>
        <taxon>Araneomorphae</taxon>
        <taxon>Entelegynae</taxon>
        <taxon>Araneoidea</taxon>
        <taxon>Araneidae</taxon>
        <taxon>Larinioides</taxon>
    </lineage>
</organism>
<proteinExistence type="predicted"/>